<keyword evidence="3" id="KW-0328">Glycosyltransferase</keyword>
<gene>
    <name evidence="3" type="ORF">QP792_10475</name>
</gene>
<dbReference type="Gene3D" id="3.40.50.2020">
    <property type="match status" value="1"/>
</dbReference>
<dbReference type="InterPro" id="IPR051910">
    <property type="entry name" value="ComF/GntX_DNA_util-trans"/>
</dbReference>
<comment type="caution">
    <text evidence="3">The sequence shown here is derived from an EMBL/GenBank/DDBJ whole genome shotgun (WGS) entry which is preliminary data.</text>
</comment>
<dbReference type="PANTHER" id="PTHR47505:SF1">
    <property type="entry name" value="DNA UTILIZATION PROTEIN YHGH"/>
    <property type="match status" value="1"/>
</dbReference>
<dbReference type="CDD" id="cd06223">
    <property type="entry name" value="PRTases_typeI"/>
    <property type="match status" value="1"/>
</dbReference>
<reference evidence="3" key="1">
    <citation type="submission" date="2023-05" db="EMBL/GenBank/DDBJ databases">
        <title>Genomic Catalog of Human Bladder Bacteria.</title>
        <authorList>
            <person name="Du J."/>
        </authorList>
    </citation>
    <scope>NUCLEOTIDE SEQUENCE</scope>
    <source>
        <strain evidence="3">UMB7974B</strain>
    </source>
</reference>
<organism evidence="3 4">
    <name type="scientific">Neisseria mucosa</name>
    <dbReference type="NCBI Taxonomy" id="488"/>
    <lineage>
        <taxon>Bacteria</taxon>
        <taxon>Pseudomonadati</taxon>
        <taxon>Pseudomonadota</taxon>
        <taxon>Betaproteobacteria</taxon>
        <taxon>Neisseriales</taxon>
        <taxon>Neisseriaceae</taxon>
        <taxon>Neisseria</taxon>
    </lineage>
</organism>
<dbReference type="RefSeq" id="WP_285046838.1">
    <property type="nucleotide sequence ID" value="NZ_JASOLC010000062.1"/>
</dbReference>
<dbReference type="InterPro" id="IPR029057">
    <property type="entry name" value="PRTase-like"/>
</dbReference>
<protein>
    <submittedName>
        <fullName evidence="3">Phosphoribosyltransferase family protein</fullName>
    </submittedName>
</protein>
<sequence length="226" mass="26177">MSIRQSFDFDHKILDVTDINTQNENGPTSFHDYKNGDCEQLNGNWKAGWALDLHTISSIMLPNGYFETHYTKLGYALNQLKYHNNFEQLSFLIEQMTLFLKTRLVLPYLHVILPIPASKQRERQPVYEIAQGVAEQIHKPIDFNFIKKIKNTSELKSIQDPYERCEALSGAFEITDRNLYRNKKVLLIDDLFRSGSTLNEIASVLYRDAGVQNVYVVTLTKTRVNK</sequence>
<comment type="similarity">
    <text evidence="1">Belongs to the ComF/GntX family.</text>
</comment>
<evidence type="ECO:0000256" key="1">
    <source>
        <dbReference type="ARBA" id="ARBA00008007"/>
    </source>
</evidence>
<dbReference type="AlphaFoldDB" id="A0AAW6Z9H5"/>
<accession>A0AAW6Z9H5</accession>
<dbReference type="Pfam" id="PF00156">
    <property type="entry name" value="Pribosyltran"/>
    <property type="match status" value="1"/>
</dbReference>
<dbReference type="Proteomes" id="UP001240589">
    <property type="component" value="Unassembled WGS sequence"/>
</dbReference>
<keyword evidence="3" id="KW-0808">Transferase</keyword>
<evidence type="ECO:0000259" key="2">
    <source>
        <dbReference type="Pfam" id="PF00156"/>
    </source>
</evidence>
<feature type="domain" description="Phosphoribosyltransferase" evidence="2">
    <location>
        <begin position="129"/>
        <end position="220"/>
    </location>
</feature>
<dbReference type="InterPro" id="IPR000836">
    <property type="entry name" value="PRTase_dom"/>
</dbReference>
<evidence type="ECO:0000313" key="4">
    <source>
        <dbReference type="Proteomes" id="UP001240589"/>
    </source>
</evidence>
<name>A0AAW6Z9H5_NEIMU</name>
<dbReference type="GO" id="GO:0016757">
    <property type="term" value="F:glycosyltransferase activity"/>
    <property type="evidence" value="ECO:0007669"/>
    <property type="project" value="UniProtKB-KW"/>
</dbReference>
<dbReference type="SUPFAM" id="SSF53271">
    <property type="entry name" value="PRTase-like"/>
    <property type="match status" value="1"/>
</dbReference>
<dbReference type="PANTHER" id="PTHR47505">
    <property type="entry name" value="DNA UTILIZATION PROTEIN YHGH"/>
    <property type="match status" value="1"/>
</dbReference>
<dbReference type="EMBL" id="JASPBL010000063">
    <property type="protein sequence ID" value="MDK8362604.1"/>
    <property type="molecule type" value="Genomic_DNA"/>
</dbReference>
<proteinExistence type="inferred from homology"/>
<evidence type="ECO:0000313" key="3">
    <source>
        <dbReference type="EMBL" id="MDK8362604.1"/>
    </source>
</evidence>